<dbReference type="Proteomes" id="UP000321363">
    <property type="component" value="Unassembled WGS sequence"/>
</dbReference>
<keyword evidence="3" id="KW-1185">Reference proteome</keyword>
<organism evidence="2 3">
    <name type="scientific">Metabacillus litoralis</name>
    <dbReference type="NCBI Taxonomy" id="152268"/>
    <lineage>
        <taxon>Bacteria</taxon>
        <taxon>Bacillati</taxon>
        <taxon>Bacillota</taxon>
        <taxon>Bacilli</taxon>
        <taxon>Bacillales</taxon>
        <taxon>Bacillaceae</taxon>
        <taxon>Metabacillus</taxon>
    </lineage>
</organism>
<protein>
    <recommendedName>
        <fullName evidence="4">Surface layer protein A domain-containing protein</fullName>
    </recommendedName>
</protein>
<dbReference type="EMBL" id="VOQF01000005">
    <property type="protein sequence ID" value="TXC90940.1"/>
    <property type="molecule type" value="Genomic_DNA"/>
</dbReference>
<dbReference type="OrthoDB" id="9794377at2"/>
<proteinExistence type="predicted"/>
<comment type="caution">
    <text evidence="2">The sequence shown here is derived from an EMBL/GenBank/DDBJ whole genome shotgun (WGS) entry which is preliminary data.</text>
</comment>
<dbReference type="AlphaFoldDB" id="A0A5C6W1Y8"/>
<evidence type="ECO:0000313" key="3">
    <source>
        <dbReference type="Proteomes" id="UP000321363"/>
    </source>
</evidence>
<evidence type="ECO:0000256" key="1">
    <source>
        <dbReference type="SAM" id="SignalP"/>
    </source>
</evidence>
<feature type="signal peptide" evidence="1">
    <location>
        <begin position="1"/>
        <end position="19"/>
    </location>
</feature>
<name>A0A5C6W1Y8_9BACI</name>
<gene>
    <name evidence="2" type="ORF">FS935_08515</name>
</gene>
<accession>A0A5C6W1Y8</accession>
<dbReference type="RefSeq" id="WP_146947548.1">
    <property type="nucleotide sequence ID" value="NZ_VOQF01000005.1"/>
</dbReference>
<keyword evidence="1" id="KW-0732">Signal</keyword>
<reference evidence="2 3" key="1">
    <citation type="journal article" date="2005" name="Int. J. Syst. Evol. Microbiol.">
        <title>Bacillus litoralis sp. nov., isolated from a tidal flat of the Yellow Sea in Korea.</title>
        <authorList>
            <person name="Yoon J.H."/>
            <person name="Oh T.K."/>
        </authorList>
    </citation>
    <scope>NUCLEOTIDE SEQUENCE [LARGE SCALE GENOMIC DNA]</scope>
    <source>
        <strain evidence="2 3">SW-211</strain>
    </source>
</reference>
<feature type="chain" id="PRO_5038752762" description="Surface layer protein A domain-containing protein" evidence="1">
    <location>
        <begin position="20"/>
        <end position="269"/>
    </location>
</feature>
<evidence type="ECO:0008006" key="4">
    <source>
        <dbReference type="Google" id="ProtNLM"/>
    </source>
</evidence>
<sequence length="269" mass="31229">MKKIFTMFFIISLTLGIFAVSENTANAEKITNVNWGKIKLTSSHVGKVTLSKKVYIYRVDKNKSQLVKVSTAKPGQEYGVYSKKDTKYGVLYAIGSGKYIKHHSSITYKTPHKSLTEVLDKDRVWLRNPIDIENYAGNQVNLYNLSEAIILNKTTDPLDPIFYNVKIKVGKYYYTMRYVDKYNQSAYYTATNPFKKYKFSSSIWNLIKNEEIQVGMTETQTLLSWGYPNEINYYGDKYGSFDQWVYGDPLYSSSYLYFENGKLVSWQDF</sequence>
<evidence type="ECO:0000313" key="2">
    <source>
        <dbReference type="EMBL" id="TXC90940.1"/>
    </source>
</evidence>